<proteinExistence type="predicted"/>
<name>A0A369K778_HYPMA</name>
<evidence type="ECO:0000313" key="3">
    <source>
        <dbReference type="Proteomes" id="UP000076154"/>
    </source>
</evidence>
<dbReference type="InParanoid" id="A0A369K778"/>
<accession>A0A369K778</accession>
<dbReference type="OrthoDB" id="2496395at2759"/>
<evidence type="ECO:0000313" key="2">
    <source>
        <dbReference type="EMBL" id="RDB26736.1"/>
    </source>
</evidence>
<sequence length="194" mass="21377">MASLAEHNVYVEIPGRVFDNDEKPAPDVISVGMAALSHGTSSNPLAEFNEQFDCLRKRRHLVPVSELLEQLDTIESFDPNLPIVFHGDSLTLERLPSARHNITVPDEAEDVDDETIPELVETSDGESAEDIEHGASTFDDEDLFSNSPTLTRFEEGDVSLDMDGGTWFLDEEDTSGSSVDSDDGSTDEDLDFWA</sequence>
<comment type="caution">
    <text evidence="2">The sequence shown here is derived from an EMBL/GenBank/DDBJ whole genome shotgun (WGS) entry which is preliminary data.</text>
</comment>
<keyword evidence="3" id="KW-1185">Reference proteome</keyword>
<dbReference type="Proteomes" id="UP000076154">
    <property type="component" value="Unassembled WGS sequence"/>
</dbReference>
<feature type="compositionally biased region" description="Acidic residues" evidence="1">
    <location>
        <begin position="169"/>
        <end position="194"/>
    </location>
</feature>
<dbReference type="EMBL" id="LUEZ02000023">
    <property type="protein sequence ID" value="RDB26736.1"/>
    <property type="molecule type" value="Genomic_DNA"/>
</dbReference>
<dbReference type="AlphaFoldDB" id="A0A369K778"/>
<gene>
    <name evidence="2" type="ORF">Hypma_005342</name>
</gene>
<feature type="region of interest" description="Disordered" evidence="1">
    <location>
        <begin position="138"/>
        <end position="194"/>
    </location>
</feature>
<protein>
    <submittedName>
        <fullName evidence="2">Uncharacterized protein</fullName>
    </submittedName>
</protein>
<reference evidence="2" key="1">
    <citation type="submission" date="2018-04" db="EMBL/GenBank/DDBJ databases">
        <title>Whole genome sequencing of Hypsizygus marmoreus.</title>
        <authorList>
            <person name="Choi I.-G."/>
            <person name="Min B."/>
            <person name="Kim J.-G."/>
            <person name="Kim S."/>
            <person name="Oh Y.-L."/>
            <person name="Kong W.-S."/>
            <person name="Park H."/>
            <person name="Jeong J."/>
            <person name="Song E.-S."/>
        </authorList>
    </citation>
    <scope>NUCLEOTIDE SEQUENCE [LARGE SCALE GENOMIC DNA]</scope>
    <source>
        <strain evidence="2">51987-8</strain>
    </source>
</reference>
<organism evidence="2 3">
    <name type="scientific">Hypsizygus marmoreus</name>
    <name type="common">White beech mushroom</name>
    <name type="synonym">Agaricus marmoreus</name>
    <dbReference type="NCBI Taxonomy" id="39966"/>
    <lineage>
        <taxon>Eukaryota</taxon>
        <taxon>Fungi</taxon>
        <taxon>Dikarya</taxon>
        <taxon>Basidiomycota</taxon>
        <taxon>Agaricomycotina</taxon>
        <taxon>Agaricomycetes</taxon>
        <taxon>Agaricomycetidae</taxon>
        <taxon>Agaricales</taxon>
        <taxon>Tricholomatineae</taxon>
        <taxon>Lyophyllaceae</taxon>
        <taxon>Hypsizygus</taxon>
    </lineage>
</organism>
<evidence type="ECO:0000256" key="1">
    <source>
        <dbReference type="SAM" id="MobiDB-lite"/>
    </source>
</evidence>